<name>A0A5B9QX00_9BACT</name>
<dbReference type="Gene3D" id="3.40.50.10140">
    <property type="entry name" value="Toll/interleukin-1 receptor homology (TIR) domain"/>
    <property type="match status" value="1"/>
</dbReference>
<dbReference type="Pfam" id="PF13676">
    <property type="entry name" value="TIR_2"/>
    <property type="match status" value="1"/>
</dbReference>
<feature type="region of interest" description="Disordered" evidence="1">
    <location>
        <begin position="210"/>
        <end position="240"/>
    </location>
</feature>
<dbReference type="KEGG" id="rul:UC8_55990"/>
<proteinExistence type="predicted"/>
<feature type="compositionally biased region" description="Low complexity" evidence="1">
    <location>
        <begin position="226"/>
        <end position="239"/>
    </location>
</feature>
<gene>
    <name evidence="3" type="ORF">UC8_55990</name>
</gene>
<dbReference type="SUPFAM" id="SSF52200">
    <property type="entry name" value="Toll/Interleukin receptor TIR domain"/>
    <property type="match status" value="1"/>
</dbReference>
<evidence type="ECO:0000259" key="2">
    <source>
        <dbReference type="Pfam" id="PF13676"/>
    </source>
</evidence>
<dbReference type="EMBL" id="CP042914">
    <property type="protein sequence ID" value="QEG43548.1"/>
    <property type="molecule type" value="Genomic_DNA"/>
</dbReference>
<dbReference type="Proteomes" id="UP000325286">
    <property type="component" value="Chromosome"/>
</dbReference>
<accession>A0A5B9QX00</accession>
<dbReference type="InterPro" id="IPR000157">
    <property type="entry name" value="TIR_dom"/>
</dbReference>
<keyword evidence="4" id="KW-1185">Reference proteome</keyword>
<dbReference type="GO" id="GO:0007165">
    <property type="term" value="P:signal transduction"/>
    <property type="evidence" value="ECO:0007669"/>
    <property type="project" value="InterPro"/>
</dbReference>
<organism evidence="3 4">
    <name type="scientific">Roseimaritima ulvae</name>
    <dbReference type="NCBI Taxonomy" id="980254"/>
    <lineage>
        <taxon>Bacteria</taxon>
        <taxon>Pseudomonadati</taxon>
        <taxon>Planctomycetota</taxon>
        <taxon>Planctomycetia</taxon>
        <taxon>Pirellulales</taxon>
        <taxon>Pirellulaceae</taxon>
        <taxon>Roseimaritima</taxon>
    </lineage>
</organism>
<evidence type="ECO:0000313" key="3">
    <source>
        <dbReference type="EMBL" id="QEG43548.1"/>
    </source>
</evidence>
<evidence type="ECO:0000313" key="4">
    <source>
        <dbReference type="Proteomes" id="UP000325286"/>
    </source>
</evidence>
<sequence length="386" mass="42483">MDRQSLLLRCRELRGELPAQVVGYDEGRWAGIDCFDEPPSQAAVRTVANLLGDIGNYPLAKKLVAASNAGVACDDAIGLILEVEEWCTQPTSIEATLQPIHSSTSARAIPMRNIPPSFLSHATSILGDTEEGLTGPKIVKLCNAWASKHDIDTPHASYPFDAPNKRTALFENVAAFPDSIWYAMLLDLCESIDNPSDEVEQLRRTIEERFGNSNPTTPAARVVPDASSSTTAATPSKASGRFSPKNHVFLSYCRDNLAQVSELRDKLVADGERVWWDQEILGGQDWDFEIRKAMKDSYAVVVCLSKEIEERNTSGVYPEIIDAVASYREHAPGSIFLVPVRLSECVVPAIKIDATRMLDSLQYLDLFEPGGYTNLLRSLKASTLRP</sequence>
<dbReference type="InterPro" id="IPR035897">
    <property type="entry name" value="Toll_tir_struct_dom_sf"/>
</dbReference>
<reference evidence="3 4" key="1">
    <citation type="submission" date="2019-08" db="EMBL/GenBank/DDBJ databases">
        <title>Deep-cultivation of Planctomycetes and their phenomic and genomic characterization uncovers novel biology.</title>
        <authorList>
            <person name="Wiegand S."/>
            <person name="Jogler M."/>
            <person name="Boedeker C."/>
            <person name="Pinto D."/>
            <person name="Vollmers J."/>
            <person name="Rivas-Marin E."/>
            <person name="Kohn T."/>
            <person name="Peeters S.H."/>
            <person name="Heuer A."/>
            <person name="Rast P."/>
            <person name="Oberbeckmann S."/>
            <person name="Bunk B."/>
            <person name="Jeske O."/>
            <person name="Meyerdierks A."/>
            <person name="Storesund J.E."/>
            <person name="Kallscheuer N."/>
            <person name="Luecker S."/>
            <person name="Lage O.M."/>
            <person name="Pohl T."/>
            <person name="Merkel B.J."/>
            <person name="Hornburger P."/>
            <person name="Mueller R.-W."/>
            <person name="Bruemmer F."/>
            <person name="Labrenz M."/>
            <person name="Spormann A.M."/>
            <person name="Op den Camp H."/>
            <person name="Overmann J."/>
            <person name="Amann R."/>
            <person name="Jetten M.S.M."/>
            <person name="Mascher T."/>
            <person name="Medema M.H."/>
            <person name="Devos D.P."/>
            <person name="Kaster A.-K."/>
            <person name="Ovreas L."/>
            <person name="Rohde M."/>
            <person name="Galperin M.Y."/>
            <person name="Jogler C."/>
        </authorList>
    </citation>
    <scope>NUCLEOTIDE SEQUENCE [LARGE SCALE GENOMIC DNA]</scope>
    <source>
        <strain evidence="3 4">UC8</strain>
    </source>
</reference>
<feature type="domain" description="TIR" evidence="2">
    <location>
        <begin position="248"/>
        <end position="368"/>
    </location>
</feature>
<evidence type="ECO:0000256" key="1">
    <source>
        <dbReference type="SAM" id="MobiDB-lite"/>
    </source>
</evidence>
<dbReference type="AlphaFoldDB" id="A0A5B9QX00"/>
<protein>
    <recommendedName>
        <fullName evidence="2">TIR domain-containing protein</fullName>
    </recommendedName>
</protein>